<dbReference type="GO" id="GO:0009288">
    <property type="term" value="C:bacterial-type flagellum"/>
    <property type="evidence" value="ECO:0007669"/>
    <property type="project" value="UniProtKB-SubCell"/>
</dbReference>
<evidence type="ECO:0000256" key="1">
    <source>
        <dbReference type="ARBA" id="ARBA00005709"/>
    </source>
</evidence>
<dbReference type="AlphaFoldDB" id="A0A0U3P0I5"/>
<dbReference type="NCBIfam" id="NF004669">
    <property type="entry name" value="PRK06008.1"/>
    <property type="match status" value="1"/>
</dbReference>
<dbReference type="PANTHER" id="PTHR42792">
    <property type="entry name" value="FLAGELLIN"/>
    <property type="match status" value="1"/>
</dbReference>
<protein>
    <recommendedName>
        <fullName evidence="3">Flagellin</fullName>
    </recommendedName>
</protein>
<dbReference type="InterPro" id="IPR001029">
    <property type="entry name" value="Flagellin_N"/>
</dbReference>
<keyword evidence="3" id="KW-0964">Secreted</keyword>
<dbReference type="Pfam" id="PF00669">
    <property type="entry name" value="Flagellin_N"/>
    <property type="match status" value="1"/>
</dbReference>
<sequence length="349" mass="37120">MKTTYISTFTMSNNSRSLLMRQTADVAQLQVEMSSGRKADVGLDLGRRTGDAVMVRSEFFRLSAIIDTNALASSRLDVTQTALGDMLSSAENLLSTLVGVRDSNGSAVVAQSMAESNLKLLVARLNTQVSGTYVFGGINSAEAPINDYFATPASDNKAALDAAFLAEFGFTQDDPAAAGITPAQMQTFLDGAFASLFEDPQWGADWSNATNELASTVISPGESALTSLSANEKAFRQLAMAFTMIGDLGTSGLSEGTYKTMLDKAISVLGDAVAGISDIQGKTGLVQKRVSEASTRLKLQTDILNKQIISLESVNPEETAVRLNTALTQLETTYAVSARMQKLSILNYL</sequence>
<dbReference type="STRING" id="121719.APZ00_03995"/>
<dbReference type="EMBL" id="CP013068">
    <property type="protein sequence ID" value="ALV26338.1"/>
    <property type="molecule type" value="Genomic_DNA"/>
</dbReference>
<evidence type="ECO:0000256" key="3">
    <source>
        <dbReference type="RuleBase" id="RU362073"/>
    </source>
</evidence>
<name>A0A0U3P0I5_9HYPH</name>
<dbReference type="GO" id="GO:0005576">
    <property type="term" value="C:extracellular region"/>
    <property type="evidence" value="ECO:0007669"/>
    <property type="project" value="UniProtKB-SubCell"/>
</dbReference>
<comment type="similarity">
    <text evidence="1 3">Belongs to the bacterial flagellin family.</text>
</comment>
<dbReference type="KEGG" id="pphr:APZ00_03995"/>
<dbReference type="InterPro" id="IPR001492">
    <property type="entry name" value="Flagellin"/>
</dbReference>
<evidence type="ECO:0000313" key="6">
    <source>
        <dbReference type="EMBL" id="ALV26338.1"/>
    </source>
</evidence>
<keyword evidence="6" id="KW-0282">Flagellum</keyword>
<dbReference type="PANTHER" id="PTHR42792:SF1">
    <property type="entry name" value="FLAGELLAR HOOK-ASSOCIATED PROTEIN 3"/>
    <property type="match status" value="1"/>
</dbReference>
<dbReference type="SUPFAM" id="SSF64518">
    <property type="entry name" value="Phase 1 flagellin"/>
    <property type="match status" value="1"/>
</dbReference>
<dbReference type="GO" id="GO:0005198">
    <property type="term" value="F:structural molecule activity"/>
    <property type="evidence" value="ECO:0007669"/>
    <property type="project" value="UniProtKB-UniRule"/>
</dbReference>
<gene>
    <name evidence="6" type="ORF">APZ00_03995</name>
</gene>
<comment type="subcellular location">
    <subcellularLocation>
        <location evidence="3">Secreted</location>
    </subcellularLocation>
    <subcellularLocation>
        <location evidence="3">Bacterial flagellum</location>
    </subcellularLocation>
</comment>
<reference evidence="6 7" key="1">
    <citation type="submission" date="2015-10" db="EMBL/GenBank/DDBJ databases">
        <title>The world's first case of liver abscess caused by Pannonibacter phragmitetus.</title>
        <authorList>
            <person name="Ming D."/>
            <person name="Wang M."/>
            <person name="Zhou Y."/>
            <person name="Jiang T."/>
            <person name="Hu S."/>
        </authorList>
    </citation>
    <scope>NUCLEOTIDE SEQUENCE [LARGE SCALE GENOMIC DNA]</scope>
    <source>
        <strain evidence="6 7">31801</strain>
    </source>
</reference>
<organism evidence="6 7">
    <name type="scientific">Pannonibacter phragmitetus</name>
    <dbReference type="NCBI Taxonomy" id="121719"/>
    <lineage>
        <taxon>Bacteria</taxon>
        <taxon>Pseudomonadati</taxon>
        <taxon>Pseudomonadota</taxon>
        <taxon>Alphaproteobacteria</taxon>
        <taxon>Hyphomicrobiales</taxon>
        <taxon>Stappiaceae</taxon>
        <taxon>Pannonibacter</taxon>
    </lineage>
</organism>
<evidence type="ECO:0000256" key="2">
    <source>
        <dbReference type="ARBA" id="ARBA00023143"/>
    </source>
</evidence>
<keyword evidence="6" id="KW-0966">Cell projection</keyword>
<evidence type="ECO:0000259" key="4">
    <source>
        <dbReference type="Pfam" id="PF00669"/>
    </source>
</evidence>
<feature type="domain" description="Flagellin C-terminal" evidence="5">
    <location>
        <begin position="267"/>
        <end position="349"/>
    </location>
</feature>
<evidence type="ECO:0000313" key="7">
    <source>
        <dbReference type="Proteomes" id="UP000064921"/>
    </source>
</evidence>
<keyword evidence="6" id="KW-0969">Cilium</keyword>
<keyword evidence="7" id="KW-1185">Reference proteome</keyword>
<feature type="domain" description="Flagellin N-terminal" evidence="4">
    <location>
        <begin position="6"/>
        <end position="139"/>
    </location>
</feature>
<dbReference type="RefSeq" id="WP_058898116.1">
    <property type="nucleotide sequence ID" value="NZ_CP013068.1"/>
</dbReference>
<comment type="function">
    <text evidence="3">Flagellin is the subunit protein which polymerizes to form the filaments of bacterial flagella.</text>
</comment>
<dbReference type="Proteomes" id="UP000064921">
    <property type="component" value="Chromosome"/>
</dbReference>
<dbReference type="Gene3D" id="1.20.1330.10">
    <property type="entry name" value="f41 fragment of flagellin, N-terminal domain"/>
    <property type="match status" value="1"/>
</dbReference>
<accession>A0A0U3P0I5</accession>
<evidence type="ECO:0000259" key="5">
    <source>
        <dbReference type="Pfam" id="PF00700"/>
    </source>
</evidence>
<dbReference type="InterPro" id="IPR046358">
    <property type="entry name" value="Flagellin_C"/>
</dbReference>
<keyword evidence="2 3" id="KW-0975">Bacterial flagellum</keyword>
<dbReference type="Pfam" id="PF00700">
    <property type="entry name" value="Flagellin_C"/>
    <property type="match status" value="1"/>
</dbReference>
<proteinExistence type="inferred from homology"/>